<accession>A0A4Q4N0L2</accession>
<reference evidence="3" key="1">
    <citation type="journal article" date="2019" name="bioRxiv">
        <title>Genomics, evolutionary history and diagnostics of the Alternaria alternata species group including apple and Asian pear pathotypes.</title>
        <authorList>
            <person name="Armitage A.D."/>
            <person name="Cockerton H.M."/>
            <person name="Sreenivasaprasad S."/>
            <person name="Woodhall J.W."/>
            <person name="Lane C.R."/>
            <person name="Harrison R.J."/>
            <person name="Clarkson J.P."/>
        </authorList>
    </citation>
    <scope>NUCLEOTIDE SEQUENCE [LARGE SCALE GENOMIC DNA]</scope>
    <source>
        <strain evidence="3">FERA 1177</strain>
    </source>
</reference>
<comment type="caution">
    <text evidence="2">The sequence shown here is derived from an EMBL/GenBank/DDBJ whole genome shotgun (WGS) entry which is preliminary data.</text>
</comment>
<dbReference type="Proteomes" id="UP000291422">
    <property type="component" value="Unassembled WGS sequence"/>
</dbReference>
<feature type="compositionally biased region" description="Basic residues" evidence="1">
    <location>
        <begin position="87"/>
        <end position="99"/>
    </location>
</feature>
<evidence type="ECO:0000313" key="2">
    <source>
        <dbReference type="EMBL" id="RYN65512.1"/>
    </source>
</evidence>
<dbReference type="AlphaFoldDB" id="A0A4Q4N0L2"/>
<sequence>MPIKWTSELDAILLHGVFEECNISFNKSLCTKIAERVSAAGMECTAKAVENRLYSWKKKNVSGQTNLNSATNTPSKSSAANTPKSTPRPRAKATPRKKKQVSEDVDSDGPSGLVDDDEEVLSPTAARGKRGISGGVKREIQYKESDAEDEGEVEEDYVPMAKRVKAEPVENDEIFCGDLVEDEV</sequence>
<evidence type="ECO:0000256" key="1">
    <source>
        <dbReference type="SAM" id="MobiDB-lite"/>
    </source>
</evidence>
<dbReference type="EMBL" id="PDXD01000064">
    <property type="protein sequence ID" value="RYN65512.1"/>
    <property type="molecule type" value="Genomic_DNA"/>
</dbReference>
<protein>
    <submittedName>
        <fullName evidence="2">Uncharacterized protein</fullName>
    </submittedName>
</protein>
<name>A0A4Q4N0L2_ALTAL</name>
<organism evidence="2 3">
    <name type="scientific">Alternaria alternata</name>
    <name type="common">Alternaria rot fungus</name>
    <name type="synonym">Torula alternata</name>
    <dbReference type="NCBI Taxonomy" id="5599"/>
    <lineage>
        <taxon>Eukaryota</taxon>
        <taxon>Fungi</taxon>
        <taxon>Dikarya</taxon>
        <taxon>Ascomycota</taxon>
        <taxon>Pezizomycotina</taxon>
        <taxon>Dothideomycetes</taxon>
        <taxon>Pleosporomycetidae</taxon>
        <taxon>Pleosporales</taxon>
        <taxon>Pleosporineae</taxon>
        <taxon>Pleosporaceae</taxon>
        <taxon>Alternaria</taxon>
        <taxon>Alternaria sect. Alternaria</taxon>
        <taxon>Alternaria alternata complex</taxon>
    </lineage>
</organism>
<feature type="compositionally biased region" description="Basic and acidic residues" evidence="1">
    <location>
        <begin position="136"/>
        <end position="145"/>
    </location>
</feature>
<feature type="region of interest" description="Disordered" evidence="1">
    <location>
        <begin position="62"/>
        <end position="155"/>
    </location>
</feature>
<dbReference type="VEuPathDB" id="FungiDB:CC77DRAFT_1041282"/>
<feature type="compositionally biased region" description="Acidic residues" evidence="1">
    <location>
        <begin position="146"/>
        <end position="155"/>
    </location>
</feature>
<evidence type="ECO:0000313" key="3">
    <source>
        <dbReference type="Proteomes" id="UP000291422"/>
    </source>
</evidence>
<feature type="compositionally biased region" description="Polar residues" evidence="1">
    <location>
        <begin position="62"/>
        <end position="85"/>
    </location>
</feature>
<gene>
    <name evidence="2" type="ORF">AA0117_g12118</name>
</gene>
<proteinExistence type="predicted"/>